<dbReference type="GO" id="GO:0000155">
    <property type="term" value="F:phosphorelay sensor kinase activity"/>
    <property type="evidence" value="ECO:0007669"/>
    <property type="project" value="InterPro"/>
</dbReference>
<dbReference type="InterPro" id="IPR003661">
    <property type="entry name" value="HisK_dim/P_dom"/>
</dbReference>
<evidence type="ECO:0000256" key="11">
    <source>
        <dbReference type="SAM" id="Phobius"/>
    </source>
</evidence>
<protein>
    <recommendedName>
        <fullName evidence="3">histidine kinase</fullName>
        <ecNumber evidence="3">2.7.13.3</ecNumber>
    </recommendedName>
</protein>
<feature type="domain" description="Histidine kinase" evidence="12">
    <location>
        <begin position="248"/>
        <end position="445"/>
    </location>
</feature>
<keyword evidence="8 11" id="KW-1133">Transmembrane helix</keyword>
<dbReference type="GO" id="GO:0005886">
    <property type="term" value="C:plasma membrane"/>
    <property type="evidence" value="ECO:0007669"/>
    <property type="project" value="TreeGrafter"/>
</dbReference>
<dbReference type="InterPro" id="IPR050428">
    <property type="entry name" value="TCS_sensor_his_kinase"/>
</dbReference>
<keyword evidence="15" id="KW-1185">Reference proteome</keyword>
<dbReference type="CDD" id="cd00082">
    <property type="entry name" value="HisKA"/>
    <property type="match status" value="1"/>
</dbReference>
<dbReference type="Gene3D" id="3.30.565.10">
    <property type="entry name" value="Histidine kinase-like ATPase, C-terminal domain"/>
    <property type="match status" value="1"/>
</dbReference>
<feature type="domain" description="HAMP" evidence="13">
    <location>
        <begin position="189"/>
        <end position="240"/>
    </location>
</feature>
<keyword evidence="10 11" id="KW-0472">Membrane</keyword>
<dbReference type="PANTHER" id="PTHR45436:SF5">
    <property type="entry name" value="SENSOR HISTIDINE KINASE TRCS"/>
    <property type="match status" value="1"/>
</dbReference>
<keyword evidence="6 11" id="KW-0812">Transmembrane</keyword>
<dbReference type="Pfam" id="PF02518">
    <property type="entry name" value="HATPase_c"/>
    <property type="match status" value="1"/>
</dbReference>
<evidence type="ECO:0000256" key="7">
    <source>
        <dbReference type="ARBA" id="ARBA00022777"/>
    </source>
</evidence>
<dbReference type="InterPro" id="IPR003594">
    <property type="entry name" value="HATPase_dom"/>
</dbReference>
<keyword evidence="7 14" id="KW-0418">Kinase</keyword>
<reference evidence="14" key="1">
    <citation type="submission" date="2021-01" db="EMBL/GenBank/DDBJ databases">
        <title>Ramlibacter sp. strain AW1 16S ribosomal RNA gene Genome sequencing and assembly.</title>
        <authorList>
            <person name="Kang M."/>
        </authorList>
    </citation>
    <scope>NUCLEOTIDE SEQUENCE</scope>
    <source>
        <strain evidence="14">AW1</strain>
    </source>
</reference>
<dbReference type="EMBL" id="JAEQNA010000006">
    <property type="protein sequence ID" value="MBL0421981.1"/>
    <property type="molecule type" value="Genomic_DNA"/>
</dbReference>
<dbReference type="Gene3D" id="1.10.287.130">
    <property type="match status" value="1"/>
</dbReference>
<evidence type="ECO:0000313" key="15">
    <source>
        <dbReference type="Proteomes" id="UP000613011"/>
    </source>
</evidence>
<evidence type="ECO:0000256" key="1">
    <source>
        <dbReference type="ARBA" id="ARBA00000085"/>
    </source>
</evidence>
<sequence>MKAPGSIRARLILWAGALLLAFLVGAGLAVQRAHADSVRAAHYARLQSTVYLLLAAAELDAQGALVMPEGLAEPRLSLPGSGLYASIRQVDSGQSWRSASAVGREPPFRREQAVGEWRFETIDAAGRSYLGAHYGVRWAGRGSQARLVLSVVEDSATLARELAAFDRTLWTWLGGAAVLLLLAQTLLLDWALSPLRRVAQEVRRIESGEQAAIEQAYPAELAALTGNLNTLIQQERVRQTRYREALSFLAHSLKTPLAVLRTALADPQRLPAAVTEQVERMDHIVQHQLGRAAASGSAAFVAPLALAPVAQRIVDSLAKIYAERGLSFTIDCPPDLSWRLDEGDAFEMLGNTLDNAAKWARRQVVLRVRREAGPRLRIQVEDDGPGFSDHERVLQLHVRGDERVPGHGVGLAVVKDLVDSHGGTLTLSRGSLGGAWVDIALPARAAYASTQA</sequence>
<name>A0A936ZQR5_9BURK</name>
<dbReference type="SUPFAM" id="SSF55874">
    <property type="entry name" value="ATPase domain of HSP90 chaperone/DNA topoisomerase II/histidine kinase"/>
    <property type="match status" value="1"/>
</dbReference>
<dbReference type="PROSITE" id="PS50885">
    <property type="entry name" value="HAMP"/>
    <property type="match status" value="1"/>
</dbReference>
<gene>
    <name evidence="14" type="ORF">JI739_16645</name>
</gene>
<comment type="subcellular location">
    <subcellularLocation>
        <location evidence="2">Membrane</location>
    </subcellularLocation>
</comment>
<dbReference type="InterPro" id="IPR003660">
    <property type="entry name" value="HAMP_dom"/>
</dbReference>
<dbReference type="PANTHER" id="PTHR45436">
    <property type="entry name" value="SENSOR HISTIDINE KINASE YKOH"/>
    <property type="match status" value="1"/>
</dbReference>
<comment type="caution">
    <text evidence="14">The sequence shown here is derived from an EMBL/GenBank/DDBJ whole genome shotgun (WGS) entry which is preliminary data.</text>
</comment>
<evidence type="ECO:0000313" key="14">
    <source>
        <dbReference type="EMBL" id="MBL0421981.1"/>
    </source>
</evidence>
<feature type="transmembrane region" description="Helical" evidence="11">
    <location>
        <begin position="169"/>
        <end position="188"/>
    </location>
</feature>
<evidence type="ECO:0000256" key="4">
    <source>
        <dbReference type="ARBA" id="ARBA00022553"/>
    </source>
</evidence>
<dbReference type="EC" id="2.7.13.3" evidence="3"/>
<evidence type="ECO:0000259" key="13">
    <source>
        <dbReference type="PROSITE" id="PS50885"/>
    </source>
</evidence>
<evidence type="ECO:0000256" key="10">
    <source>
        <dbReference type="ARBA" id="ARBA00023136"/>
    </source>
</evidence>
<evidence type="ECO:0000256" key="5">
    <source>
        <dbReference type="ARBA" id="ARBA00022679"/>
    </source>
</evidence>
<evidence type="ECO:0000256" key="8">
    <source>
        <dbReference type="ARBA" id="ARBA00022989"/>
    </source>
</evidence>
<dbReference type="SMART" id="SM00387">
    <property type="entry name" value="HATPase_c"/>
    <property type="match status" value="1"/>
</dbReference>
<dbReference type="Proteomes" id="UP000613011">
    <property type="component" value="Unassembled WGS sequence"/>
</dbReference>
<evidence type="ECO:0000256" key="2">
    <source>
        <dbReference type="ARBA" id="ARBA00004370"/>
    </source>
</evidence>
<dbReference type="InterPro" id="IPR005467">
    <property type="entry name" value="His_kinase_dom"/>
</dbReference>
<dbReference type="PROSITE" id="PS50109">
    <property type="entry name" value="HIS_KIN"/>
    <property type="match status" value="1"/>
</dbReference>
<dbReference type="RefSeq" id="WP_201685055.1">
    <property type="nucleotide sequence ID" value="NZ_JAEQNA010000006.1"/>
</dbReference>
<keyword evidence="4" id="KW-0597">Phosphoprotein</keyword>
<keyword evidence="5" id="KW-0808">Transferase</keyword>
<dbReference type="InterPro" id="IPR036890">
    <property type="entry name" value="HATPase_C_sf"/>
</dbReference>
<keyword evidence="9" id="KW-0902">Two-component regulatory system</keyword>
<dbReference type="InterPro" id="IPR004358">
    <property type="entry name" value="Sig_transdc_His_kin-like_C"/>
</dbReference>
<evidence type="ECO:0000259" key="12">
    <source>
        <dbReference type="PROSITE" id="PS50109"/>
    </source>
</evidence>
<evidence type="ECO:0000256" key="9">
    <source>
        <dbReference type="ARBA" id="ARBA00023012"/>
    </source>
</evidence>
<accession>A0A936ZQR5</accession>
<evidence type="ECO:0000256" key="3">
    <source>
        <dbReference type="ARBA" id="ARBA00012438"/>
    </source>
</evidence>
<evidence type="ECO:0000256" key="6">
    <source>
        <dbReference type="ARBA" id="ARBA00022692"/>
    </source>
</evidence>
<dbReference type="PRINTS" id="PR00344">
    <property type="entry name" value="BCTRLSENSOR"/>
</dbReference>
<dbReference type="AlphaFoldDB" id="A0A936ZQR5"/>
<organism evidence="14 15">
    <name type="scientific">Ramlibacter aurantiacus</name>
    <dbReference type="NCBI Taxonomy" id="2801330"/>
    <lineage>
        <taxon>Bacteria</taxon>
        <taxon>Pseudomonadati</taxon>
        <taxon>Pseudomonadota</taxon>
        <taxon>Betaproteobacteria</taxon>
        <taxon>Burkholderiales</taxon>
        <taxon>Comamonadaceae</taxon>
        <taxon>Ramlibacter</taxon>
    </lineage>
</organism>
<comment type="catalytic activity">
    <reaction evidence="1">
        <text>ATP + protein L-histidine = ADP + protein N-phospho-L-histidine.</text>
        <dbReference type="EC" id="2.7.13.3"/>
    </reaction>
</comment>
<proteinExistence type="predicted"/>